<dbReference type="KEGG" id="csg:Cylst_0474"/>
<evidence type="ECO:0000256" key="1">
    <source>
        <dbReference type="SAM" id="MobiDB-lite"/>
    </source>
</evidence>
<dbReference type="HOGENOM" id="CLU_098631_0_0_3"/>
<dbReference type="STRING" id="56107.Cylst_0474"/>
<organism evidence="2 3">
    <name type="scientific">Cylindrospermum stagnale PCC 7417</name>
    <dbReference type="NCBI Taxonomy" id="56107"/>
    <lineage>
        <taxon>Bacteria</taxon>
        <taxon>Bacillati</taxon>
        <taxon>Cyanobacteriota</taxon>
        <taxon>Cyanophyceae</taxon>
        <taxon>Nostocales</taxon>
        <taxon>Nostocaceae</taxon>
        <taxon>Cylindrospermum</taxon>
    </lineage>
</organism>
<keyword evidence="3" id="KW-1185">Reference proteome</keyword>
<evidence type="ECO:0000313" key="3">
    <source>
        <dbReference type="Proteomes" id="UP000010475"/>
    </source>
</evidence>
<evidence type="ECO:0000313" key="2">
    <source>
        <dbReference type="EMBL" id="AFZ22818.1"/>
    </source>
</evidence>
<dbReference type="Proteomes" id="UP000010475">
    <property type="component" value="Chromosome"/>
</dbReference>
<sequence>MELNENTEIKALSFVKTTLNNDMSQAIKESIVSENNLSLRSAKVAQKAEIKSLSQCYQPIKSLKRSISIASGAIALSLSFALPSQAVTISYSGDTTNAPTFNRPETEGFEGGTNPPTSLSSNGTAVPYYSQPFFVDTTGSYDVVGSQNFLGIQFLYQTSFNPATPLVNLLSGNDPFPDEGNSSFYGLNLTANNQYFLVTTGFDNSANSFGTFTNDISGPGNITLGSSPENVPEPASILGTITLAIFGGSLKLKYQPKKLKSSDS</sequence>
<dbReference type="AlphaFoldDB" id="K9WRI9"/>
<accession>K9WRI9</accession>
<gene>
    <name evidence="2" type="ORF">Cylst_0474</name>
</gene>
<protein>
    <submittedName>
        <fullName evidence="2">Uncharacterized protein</fullName>
    </submittedName>
</protein>
<dbReference type="EMBL" id="CP003642">
    <property type="protein sequence ID" value="AFZ22818.1"/>
    <property type="molecule type" value="Genomic_DNA"/>
</dbReference>
<feature type="region of interest" description="Disordered" evidence="1">
    <location>
        <begin position="103"/>
        <end position="122"/>
    </location>
</feature>
<proteinExistence type="predicted"/>
<name>K9WRI9_9NOST</name>
<reference evidence="2 3" key="1">
    <citation type="submission" date="2012-06" db="EMBL/GenBank/DDBJ databases">
        <title>Finished chromosome of genome of Cylindrospermum stagnale PCC 7417.</title>
        <authorList>
            <consortium name="US DOE Joint Genome Institute"/>
            <person name="Gugger M."/>
            <person name="Coursin T."/>
            <person name="Rippka R."/>
            <person name="Tandeau De Marsac N."/>
            <person name="Huntemann M."/>
            <person name="Wei C.-L."/>
            <person name="Han J."/>
            <person name="Detter J.C."/>
            <person name="Han C."/>
            <person name="Tapia R."/>
            <person name="Chen A."/>
            <person name="Kyrpides N."/>
            <person name="Mavromatis K."/>
            <person name="Markowitz V."/>
            <person name="Szeto E."/>
            <person name="Ivanova N."/>
            <person name="Pagani I."/>
            <person name="Pati A."/>
            <person name="Goodwin L."/>
            <person name="Nordberg H.P."/>
            <person name="Cantor M.N."/>
            <person name="Hua S.X."/>
            <person name="Woyke T."/>
            <person name="Kerfeld C.A."/>
        </authorList>
    </citation>
    <scope>NUCLEOTIDE SEQUENCE [LARGE SCALE GENOMIC DNA]</scope>
    <source>
        <strain evidence="2 3">PCC 7417</strain>
    </source>
</reference>